<organism evidence="1 2">
    <name type="scientific">Stylosanthes scabra</name>
    <dbReference type="NCBI Taxonomy" id="79078"/>
    <lineage>
        <taxon>Eukaryota</taxon>
        <taxon>Viridiplantae</taxon>
        <taxon>Streptophyta</taxon>
        <taxon>Embryophyta</taxon>
        <taxon>Tracheophyta</taxon>
        <taxon>Spermatophyta</taxon>
        <taxon>Magnoliopsida</taxon>
        <taxon>eudicotyledons</taxon>
        <taxon>Gunneridae</taxon>
        <taxon>Pentapetalae</taxon>
        <taxon>rosids</taxon>
        <taxon>fabids</taxon>
        <taxon>Fabales</taxon>
        <taxon>Fabaceae</taxon>
        <taxon>Papilionoideae</taxon>
        <taxon>50 kb inversion clade</taxon>
        <taxon>dalbergioids sensu lato</taxon>
        <taxon>Dalbergieae</taxon>
        <taxon>Pterocarpus clade</taxon>
        <taxon>Stylosanthes</taxon>
    </lineage>
</organism>
<evidence type="ECO:0000313" key="1">
    <source>
        <dbReference type="EMBL" id="MED6197945.1"/>
    </source>
</evidence>
<proteinExistence type="predicted"/>
<reference evidence="1 2" key="1">
    <citation type="journal article" date="2023" name="Plants (Basel)">
        <title>Bridging the Gap: Combining Genomics and Transcriptomics Approaches to Understand Stylosanthes scabra, an Orphan Legume from the Brazilian Caatinga.</title>
        <authorList>
            <person name="Ferreira-Neto J.R.C."/>
            <person name="da Silva M.D."/>
            <person name="Binneck E."/>
            <person name="de Melo N.F."/>
            <person name="da Silva R.H."/>
            <person name="de Melo A.L.T.M."/>
            <person name="Pandolfi V."/>
            <person name="Bustamante F.O."/>
            <person name="Brasileiro-Vidal A.C."/>
            <person name="Benko-Iseppon A.M."/>
        </authorList>
    </citation>
    <scope>NUCLEOTIDE SEQUENCE [LARGE SCALE GENOMIC DNA]</scope>
    <source>
        <tissue evidence="1">Leaves</tissue>
    </source>
</reference>
<dbReference type="Proteomes" id="UP001341840">
    <property type="component" value="Unassembled WGS sequence"/>
</dbReference>
<comment type="caution">
    <text evidence="1">The sequence shown here is derived from an EMBL/GenBank/DDBJ whole genome shotgun (WGS) entry which is preliminary data.</text>
</comment>
<keyword evidence="2" id="KW-1185">Reference proteome</keyword>
<gene>
    <name evidence="1" type="ORF">PIB30_061606</name>
</gene>
<dbReference type="EMBL" id="JASCZI010212009">
    <property type="protein sequence ID" value="MED6197945.1"/>
    <property type="molecule type" value="Genomic_DNA"/>
</dbReference>
<accession>A0ABU6XM78</accession>
<evidence type="ECO:0008006" key="3">
    <source>
        <dbReference type="Google" id="ProtNLM"/>
    </source>
</evidence>
<protein>
    <recommendedName>
        <fullName evidence="3">Aminotransferase-like plant mobile domain-containing protein</fullName>
    </recommendedName>
</protein>
<name>A0ABU6XM78_9FABA</name>
<sequence>MTGWETFYDGRTIEDLCQQLLGAVPGENDRQAAGKWVVNMTWFRDRVCQGVGEDATEERLMQYTRGYIMQMIGGMLFPDASDSRVHMRWIGYEPPRDREETRLRGWRRTLNRLGITDVVWIPYADPLLHPVIPP</sequence>
<evidence type="ECO:0000313" key="2">
    <source>
        <dbReference type="Proteomes" id="UP001341840"/>
    </source>
</evidence>